<feature type="transmembrane region" description="Helical" evidence="1">
    <location>
        <begin position="6"/>
        <end position="24"/>
    </location>
</feature>
<evidence type="ECO:0000256" key="1">
    <source>
        <dbReference type="SAM" id="Phobius"/>
    </source>
</evidence>
<keyword evidence="1" id="KW-0472">Membrane</keyword>
<keyword evidence="1" id="KW-1133">Transmembrane helix</keyword>
<comment type="caution">
    <text evidence="2">The sequence shown here is derived from an EMBL/GenBank/DDBJ whole genome shotgun (WGS) entry which is preliminary data.</text>
</comment>
<keyword evidence="1" id="KW-0812">Transmembrane</keyword>
<feature type="non-terminal residue" evidence="2">
    <location>
        <position position="1"/>
    </location>
</feature>
<dbReference type="AlphaFoldDB" id="X0WR77"/>
<gene>
    <name evidence="2" type="ORF">S01H1_59211</name>
</gene>
<accession>X0WR77</accession>
<organism evidence="2">
    <name type="scientific">marine sediment metagenome</name>
    <dbReference type="NCBI Taxonomy" id="412755"/>
    <lineage>
        <taxon>unclassified sequences</taxon>
        <taxon>metagenomes</taxon>
        <taxon>ecological metagenomes</taxon>
    </lineage>
</organism>
<proteinExistence type="predicted"/>
<reference evidence="2" key="1">
    <citation type="journal article" date="2014" name="Front. Microbiol.">
        <title>High frequency of phylogenetically diverse reductive dehalogenase-homologous genes in deep subseafloor sedimentary metagenomes.</title>
        <authorList>
            <person name="Kawai M."/>
            <person name="Futagami T."/>
            <person name="Toyoda A."/>
            <person name="Takaki Y."/>
            <person name="Nishi S."/>
            <person name="Hori S."/>
            <person name="Arai W."/>
            <person name="Tsubouchi T."/>
            <person name="Morono Y."/>
            <person name="Uchiyama I."/>
            <person name="Ito T."/>
            <person name="Fujiyama A."/>
            <person name="Inagaki F."/>
            <person name="Takami H."/>
        </authorList>
    </citation>
    <scope>NUCLEOTIDE SEQUENCE</scope>
    <source>
        <strain evidence="2">Expedition CK06-06</strain>
    </source>
</reference>
<name>X0WR77_9ZZZZ</name>
<protein>
    <submittedName>
        <fullName evidence="2">Uncharacterized protein</fullName>
    </submittedName>
</protein>
<evidence type="ECO:0000313" key="2">
    <source>
        <dbReference type="EMBL" id="GAG25722.1"/>
    </source>
</evidence>
<sequence length="84" mass="9777">KQELYTLSIVMITIFFILIIYYAAIVGEKRGFYQACDSLDMVMVWGETSKYECKFEYELDKVYINERSFDIPANITGMGLLPEP</sequence>
<dbReference type="EMBL" id="BARS01038717">
    <property type="protein sequence ID" value="GAG25722.1"/>
    <property type="molecule type" value="Genomic_DNA"/>
</dbReference>